<dbReference type="RefSeq" id="WP_109883214.1">
    <property type="nucleotide sequence ID" value="NZ_QGHP01000003.1"/>
</dbReference>
<proteinExistence type="predicted"/>
<evidence type="ECO:0000313" key="2">
    <source>
        <dbReference type="Proteomes" id="UP000245980"/>
    </source>
</evidence>
<dbReference type="EMBL" id="QGHT01000004">
    <property type="protein sequence ID" value="PWT43090.1"/>
    <property type="molecule type" value="Genomic_DNA"/>
</dbReference>
<protein>
    <submittedName>
        <fullName evidence="1">Uncharacterized protein</fullName>
    </submittedName>
</protein>
<name>A0A855XQ67_LIMRT</name>
<sequence>MKFMDKLVNAFAVTTFVMLGGMVWGSWYAIVWFSSPVFFQWCLGLIPLIALAIILIFFIHRGNKDETK</sequence>
<gene>
    <name evidence="1" type="ORF">DKZ22_01720</name>
</gene>
<reference evidence="1 2" key="1">
    <citation type="journal article" date="2018" name="Front. Microbiol.">
        <title>Comparative Genomics of the Herbivore Gut Symbiont Lactobacillus reuteri Reveals Genetic Diversity and Lifestyle Adaptation.</title>
        <authorList>
            <person name="Zhao J."/>
        </authorList>
    </citation>
    <scope>NUCLEOTIDE SEQUENCE [LARGE SCALE GENOMIC DNA]</scope>
    <source>
        <strain evidence="1 2">LR10</strain>
    </source>
</reference>
<organism evidence="1 2">
    <name type="scientific">Limosilactobacillus reuteri</name>
    <name type="common">Lactobacillus reuteri</name>
    <dbReference type="NCBI Taxonomy" id="1598"/>
    <lineage>
        <taxon>Bacteria</taxon>
        <taxon>Bacillati</taxon>
        <taxon>Bacillota</taxon>
        <taxon>Bacilli</taxon>
        <taxon>Lactobacillales</taxon>
        <taxon>Lactobacillaceae</taxon>
        <taxon>Limosilactobacillus</taxon>
    </lineage>
</organism>
<dbReference type="AlphaFoldDB" id="A0A855XQ67"/>
<dbReference type="Proteomes" id="UP000245980">
    <property type="component" value="Unassembled WGS sequence"/>
</dbReference>
<comment type="caution">
    <text evidence="1">The sequence shown here is derived from an EMBL/GenBank/DDBJ whole genome shotgun (WGS) entry which is preliminary data.</text>
</comment>
<evidence type="ECO:0000313" key="1">
    <source>
        <dbReference type="EMBL" id="PWT43090.1"/>
    </source>
</evidence>
<accession>A0A855XQ67</accession>